<keyword evidence="2" id="KW-1133">Transmembrane helix</keyword>
<dbReference type="AlphaFoldDB" id="A0A0T6LP62"/>
<reference evidence="3" key="1">
    <citation type="submission" date="2015-10" db="EMBL/GenBank/DDBJ databases">
        <title>Draft genome sequence of pyrrolomycin-producing Streptomyces vitaminophilus.</title>
        <authorList>
            <person name="Graham D.E."/>
            <person name="Mahan K.M."/>
            <person name="Klingeman D.M."/>
            <person name="Hettich R.L."/>
            <person name="Parry R.J."/>
        </authorList>
    </citation>
    <scope>NUCLEOTIDE SEQUENCE [LARGE SCALE GENOMIC DNA]</scope>
    <source>
        <strain evidence="3">ATCC 31673</strain>
    </source>
</reference>
<comment type="caution">
    <text evidence="3">The sequence shown here is derived from an EMBL/GenBank/DDBJ whole genome shotgun (WGS) entry which is preliminary data.</text>
</comment>
<feature type="transmembrane region" description="Helical" evidence="2">
    <location>
        <begin position="48"/>
        <end position="68"/>
    </location>
</feature>
<dbReference type="EMBL" id="LLZU01000035">
    <property type="protein sequence ID" value="KRV47898.1"/>
    <property type="molecule type" value="Genomic_DNA"/>
</dbReference>
<keyword evidence="2" id="KW-0472">Membrane</keyword>
<evidence type="ECO:0000313" key="4">
    <source>
        <dbReference type="Proteomes" id="UP000050867"/>
    </source>
</evidence>
<evidence type="ECO:0008006" key="5">
    <source>
        <dbReference type="Google" id="ProtNLM"/>
    </source>
</evidence>
<protein>
    <recommendedName>
        <fullName evidence="5">Secreted protein</fullName>
    </recommendedName>
</protein>
<keyword evidence="4" id="KW-1185">Reference proteome</keyword>
<feature type="region of interest" description="Disordered" evidence="1">
    <location>
        <begin position="1"/>
        <end position="25"/>
    </location>
</feature>
<evidence type="ECO:0000256" key="1">
    <source>
        <dbReference type="SAM" id="MobiDB-lite"/>
    </source>
</evidence>
<dbReference type="Proteomes" id="UP000050867">
    <property type="component" value="Unassembled WGS sequence"/>
</dbReference>
<gene>
    <name evidence="3" type="ORF">AQ490_05975</name>
</gene>
<name>A0A0T6LP62_WENVI</name>
<evidence type="ECO:0000313" key="3">
    <source>
        <dbReference type="EMBL" id="KRV47898.1"/>
    </source>
</evidence>
<proteinExistence type="predicted"/>
<evidence type="ECO:0000256" key="2">
    <source>
        <dbReference type="SAM" id="Phobius"/>
    </source>
</evidence>
<accession>A0A0T6LP62</accession>
<organism evidence="3 4">
    <name type="scientific">Wenjunlia vitaminophila</name>
    <name type="common">Streptomyces vitaminophilus</name>
    <dbReference type="NCBI Taxonomy" id="76728"/>
    <lineage>
        <taxon>Bacteria</taxon>
        <taxon>Bacillati</taxon>
        <taxon>Actinomycetota</taxon>
        <taxon>Actinomycetes</taxon>
        <taxon>Kitasatosporales</taxon>
        <taxon>Streptomycetaceae</taxon>
        <taxon>Wenjunlia</taxon>
    </lineage>
</organism>
<dbReference type="RefSeq" id="WP_018383037.1">
    <property type="nucleotide sequence ID" value="NZ_LLZU01000035.1"/>
</dbReference>
<sequence length="468" mass="50288">MAATPTGTGRTATGGSTGAGGRAATRVPTGRQWWLEFRAATRTEPGRLRLISAALVLLVLVSGASVTWQVSQRRDTVTNVTDHSQPLSTDAAEIYRYLADADATAASGFLAGGEEPRTTRNRYDLSIREASNRLVKAASNSTPGSAGEREITLLSRELPFYTGLVETARANNRQGLPLGGAYLRHASKRMRDKLLPAAERLHDVETARLQRDYDDAEAFPWLALGCGVVALGGLLWVQRRLYRRTNRVFNVGLVAASGGVVVLLLWTSVGHLVARQHLRESNANAARSLGVLSEAQIAALKARGDENLTLVARGSGEAHERSYQDEMASLSTGTRDAAPLLDEALRLADDDRGRTAVEQARTGLAQWKERHTAARAKDDGGDYDDAVALVIGGEDQRGRQVTETTGKSFDMVSDRLKEAVALEKKQLRRAARDADDAYTGLPVGGAAVALLAAGAVVRGVGQRRAEYR</sequence>
<feature type="transmembrane region" description="Helical" evidence="2">
    <location>
        <begin position="218"/>
        <end position="237"/>
    </location>
</feature>
<keyword evidence="2" id="KW-0812">Transmembrane</keyword>
<dbReference type="STRING" id="76728.AQ490_05975"/>
<feature type="transmembrane region" description="Helical" evidence="2">
    <location>
        <begin position="249"/>
        <end position="269"/>
    </location>
</feature>
<feature type="compositionally biased region" description="Low complexity" evidence="1">
    <location>
        <begin position="1"/>
        <end position="14"/>
    </location>
</feature>
<dbReference type="eggNOG" id="COG5278">
    <property type="taxonomic scope" value="Bacteria"/>
</dbReference>